<evidence type="ECO:0000313" key="1">
    <source>
        <dbReference type="EMBL" id="KAI4345330.1"/>
    </source>
</evidence>
<keyword evidence="2" id="KW-1185">Reference proteome</keyword>
<reference evidence="1 2" key="1">
    <citation type="journal article" date="2022" name="DNA Res.">
        <title>Chromosomal-level genome assembly of the orchid tree Bauhinia variegata (Leguminosae; Cercidoideae) supports the allotetraploid origin hypothesis of Bauhinia.</title>
        <authorList>
            <person name="Zhong Y."/>
            <person name="Chen Y."/>
            <person name="Zheng D."/>
            <person name="Pang J."/>
            <person name="Liu Y."/>
            <person name="Luo S."/>
            <person name="Meng S."/>
            <person name="Qian L."/>
            <person name="Wei D."/>
            <person name="Dai S."/>
            <person name="Zhou R."/>
        </authorList>
    </citation>
    <scope>NUCLEOTIDE SEQUENCE [LARGE SCALE GENOMIC DNA]</scope>
    <source>
        <strain evidence="1">BV-YZ2020</strain>
    </source>
</reference>
<protein>
    <submittedName>
        <fullName evidence="1">Uncharacterized protein</fullName>
    </submittedName>
</protein>
<sequence length="423" mass="46312">MEAIAGRSSLISSSTCQSFQTTRRKPLRSSAVHATTIHTQTRPLRFAIRARKSDLQDFQSYARPSSLLAASEVKVYTNALLEKISLSIKEDKSKSLFRFKIATSKIYGSDLGDLSAGILLCLIDEEGNSILQRIPANSVMDHSTELGDSSNADMLYFQRGSVDEFIFEGPKLSKVEALWVSVESGQWRLGGISLTVINCECQPSLQEEDEDVSYQYTSFEYNFEIEDVLLGEGSDLSMLELKPSRVTNLTGIDHNVFLNESLSGGTLLSNPAISNEESMREYANLKFSLLFYDAILIFLGTCIASLSAGENAGFAFLIGGFGGFLYLLLLQRSVDELPAPESITRNRKETYPVLGRIKGPVSFVALAIGFAILASKYSSGDLQVTLTPKELIVGMMGFLTCKVSVGLSAFKPMTVGKKLPNDL</sequence>
<comment type="caution">
    <text evidence="1">The sequence shown here is derived from an EMBL/GenBank/DDBJ whole genome shotgun (WGS) entry which is preliminary data.</text>
</comment>
<name>A0ACB9PA25_BAUVA</name>
<proteinExistence type="predicted"/>
<evidence type="ECO:0000313" key="2">
    <source>
        <dbReference type="Proteomes" id="UP000828941"/>
    </source>
</evidence>
<dbReference type="Proteomes" id="UP000828941">
    <property type="component" value="Chromosome 5"/>
</dbReference>
<gene>
    <name evidence="1" type="ORF">L6164_012462</name>
</gene>
<organism evidence="1 2">
    <name type="scientific">Bauhinia variegata</name>
    <name type="common">Purple orchid tree</name>
    <name type="synonym">Phanera variegata</name>
    <dbReference type="NCBI Taxonomy" id="167791"/>
    <lineage>
        <taxon>Eukaryota</taxon>
        <taxon>Viridiplantae</taxon>
        <taxon>Streptophyta</taxon>
        <taxon>Embryophyta</taxon>
        <taxon>Tracheophyta</taxon>
        <taxon>Spermatophyta</taxon>
        <taxon>Magnoliopsida</taxon>
        <taxon>eudicotyledons</taxon>
        <taxon>Gunneridae</taxon>
        <taxon>Pentapetalae</taxon>
        <taxon>rosids</taxon>
        <taxon>fabids</taxon>
        <taxon>Fabales</taxon>
        <taxon>Fabaceae</taxon>
        <taxon>Cercidoideae</taxon>
        <taxon>Cercideae</taxon>
        <taxon>Bauhiniinae</taxon>
        <taxon>Bauhinia</taxon>
    </lineage>
</organism>
<accession>A0ACB9PA25</accession>
<dbReference type="EMBL" id="CM039430">
    <property type="protein sequence ID" value="KAI4345330.1"/>
    <property type="molecule type" value="Genomic_DNA"/>
</dbReference>